<protein>
    <submittedName>
        <fullName evidence="1">Uncharacterized protein</fullName>
    </submittedName>
</protein>
<name>A0A0F9NNK4_9ZZZZ</name>
<gene>
    <name evidence="1" type="ORF">LCGC14_1315260</name>
</gene>
<comment type="caution">
    <text evidence="1">The sequence shown here is derived from an EMBL/GenBank/DDBJ whole genome shotgun (WGS) entry which is preliminary data.</text>
</comment>
<reference evidence="1" key="1">
    <citation type="journal article" date="2015" name="Nature">
        <title>Complex archaea that bridge the gap between prokaryotes and eukaryotes.</title>
        <authorList>
            <person name="Spang A."/>
            <person name="Saw J.H."/>
            <person name="Jorgensen S.L."/>
            <person name="Zaremba-Niedzwiedzka K."/>
            <person name="Martijn J."/>
            <person name="Lind A.E."/>
            <person name="van Eijk R."/>
            <person name="Schleper C."/>
            <person name="Guy L."/>
            <person name="Ettema T.J."/>
        </authorList>
    </citation>
    <scope>NUCLEOTIDE SEQUENCE</scope>
</reference>
<evidence type="ECO:0000313" key="1">
    <source>
        <dbReference type="EMBL" id="KKM82867.1"/>
    </source>
</evidence>
<organism evidence="1">
    <name type="scientific">marine sediment metagenome</name>
    <dbReference type="NCBI Taxonomy" id="412755"/>
    <lineage>
        <taxon>unclassified sequences</taxon>
        <taxon>metagenomes</taxon>
        <taxon>ecological metagenomes</taxon>
    </lineage>
</organism>
<dbReference type="EMBL" id="LAZR01007798">
    <property type="protein sequence ID" value="KKM82867.1"/>
    <property type="molecule type" value="Genomic_DNA"/>
</dbReference>
<sequence length="95" mass="10904">MKTHELLEDSQDTGMVLRVEITDAFSKQDARDFVKTLGGSYSEQETTLTSAWWTSLASFGLKFATPEDLQHAKKLIRRRMRGRPEVIFTYYTVGI</sequence>
<proteinExistence type="predicted"/>
<dbReference type="AlphaFoldDB" id="A0A0F9NNK4"/>
<accession>A0A0F9NNK4</accession>